<dbReference type="EMBL" id="JAWXYG010000005">
    <property type="protein sequence ID" value="KAK4272672.1"/>
    <property type="molecule type" value="Genomic_DNA"/>
</dbReference>
<evidence type="ECO:0000256" key="5">
    <source>
        <dbReference type="ARBA" id="ARBA00022989"/>
    </source>
</evidence>
<evidence type="ECO:0000256" key="3">
    <source>
        <dbReference type="ARBA" id="ARBA00022448"/>
    </source>
</evidence>
<dbReference type="Pfam" id="PF11744">
    <property type="entry name" value="ALMT"/>
    <property type="match status" value="1"/>
</dbReference>
<evidence type="ECO:0000256" key="1">
    <source>
        <dbReference type="ARBA" id="ARBA00004141"/>
    </source>
</evidence>
<dbReference type="InterPro" id="IPR020966">
    <property type="entry name" value="ALMT"/>
</dbReference>
<evidence type="ECO:0000313" key="11">
    <source>
        <dbReference type="Proteomes" id="UP001293593"/>
    </source>
</evidence>
<keyword evidence="11" id="KW-1185">Reference proteome</keyword>
<comment type="subcellular location">
    <subcellularLocation>
        <location evidence="1">Membrane</location>
        <topology evidence="1">Multi-pass membrane protein</topology>
    </subcellularLocation>
</comment>
<comment type="similarity">
    <text evidence="2">Belongs to the aromatic acid exporter (TC 2.A.85) family.</text>
</comment>
<organism evidence="10 11">
    <name type="scientific">Acacia crassicarpa</name>
    <name type="common">northern wattle</name>
    <dbReference type="NCBI Taxonomy" id="499986"/>
    <lineage>
        <taxon>Eukaryota</taxon>
        <taxon>Viridiplantae</taxon>
        <taxon>Streptophyta</taxon>
        <taxon>Embryophyta</taxon>
        <taxon>Tracheophyta</taxon>
        <taxon>Spermatophyta</taxon>
        <taxon>Magnoliopsida</taxon>
        <taxon>eudicotyledons</taxon>
        <taxon>Gunneridae</taxon>
        <taxon>Pentapetalae</taxon>
        <taxon>rosids</taxon>
        <taxon>fabids</taxon>
        <taxon>Fabales</taxon>
        <taxon>Fabaceae</taxon>
        <taxon>Caesalpinioideae</taxon>
        <taxon>mimosoid clade</taxon>
        <taxon>Acacieae</taxon>
        <taxon>Acacia</taxon>
    </lineage>
</organism>
<feature type="transmembrane region" description="Helical" evidence="9">
    <location>
        <begin position="192"/>
        <end position="214"/>
    </location>
</feature>
<dbReference type="GO" id="GO:0015743">
    <property type="term" value="P:malate transport"/>
    <property type="evidence" value="ECO:0007669"/>
    <property type="project" value="InterPro"/>
</dbReference>
<gene>
    <name evidence="10" type="ORF">QN277_021191</name>
</gene>
<sequence length="483" mass="53424">MDIESATQARECGLCGGWWRWLKALAEKSKSKFLNFMSDIMKTAQADPRRVIHSLKAGLAITLVSLLYFICPLYGIFGVEAIWALLTVVLVFEFTAGATLSKCMNRGVATLLAGALGLEGVILAQRLGNKVKPFVLGTLVFILAAGSTFCRFIPRIKARYDYGAMIFILTFSLVAVSGQRVDGIFDFACQRVFTILIGGATCVVISLFVCPVWAGQDLHNLIASNLEKLANFLQGFECAYFECSEGKDNPQKSVLEGYKSVLNSKASEESLANFAWWEPAHGRFRLFHPWTHYVKIGALARQCSYKFETLHRYLTPEIHVSLEFKGKVQEPCKKLCWEASQALKALSSSIRTMTEPCDAKRHLENFKNAIKDLKLALETTSLEGEELMAVIPVVTVASILIEATKCVEKIHDSVSELSHLAHFRTVKSKVSVSAEKPHLLYRGIIKPVGESYGAGHVLSALQATDSLEICAKHLSQLRVNNCC</sequence>
<feature type="transmembrane region" description="Helical" evidence="9">
    <location>
        <begin position="160"/>
        <end position="180"/>
    </location>
</feature>
<keyword evidence="3" id="KW-0813">Transport</keyword>
<dbReference type="PANTHER" id="PTHR31086">
    <property type="entry name" value="ALUMINUM-ACTIVATED MALATE TRANSPORTER 10"/>
    <property type="match status" value="1"/>
</dbReference>
<feature type="transmembrane region" description="Helical" evidence="9">
    <location>
        <begin position="82"/>
        <end position="101"/>
    </location>
</feature>
<evidence type="ECO:0000256" key="7">
    <source>
        <dbReference type="ARBA" id="ARBA00023136"/>
    </source>
</evidence>
<dbReference type="GO" id="GO:0016020">
    <property type="term" value="C:membrane"/>
    <property type="evidence" value="ECO:0007669"/>
    <property type="project" value="UniProtKB-SubCell"/>
</dbReference>
<feature type="transmembrane region" description="Helical" evidence="9">
    <location>
        <begin position="57"/>
        <end position="76"/>
    </location>
</feature>
<reference evidence="10" key="1">
    <citation type="submission" date="2023-10" db="EMBL/GenBank/DDBJ databases">
        <title>Chromosome-level genome of the transformable northern wattle, Acacia crassicarpa.</title>
        <authorList>
            <person name="Massaro I."/>
            <person name="Sinha N.R."/>
            <person name="Poethig S."/>
            <person name="Leichty A.R."/>
        </authorList>
    </citation>
    <scope>NUCLEOTIDE SEQUENCE</scope>
    <source>
        <strain evidence="10">Acra3RX</strain>
        <tissue evidence="10">Leaf</tissue>
    </source>
</reference>
<evidence type="ECO:0000256" key="6">
    <source>
        <dbReference type="ARBA" id="ARBA00023065"/>
    </source>
</evidence>
<evidence type="ECO:0000256" key="9">
    <source>
        <dbReference type="SAM" id="Phobius"/>
    </source>
</evidence>
<comment type="caution">
    <text evidence="10">The sequence shown here is derived from an EMBL/GenBank/DDBJ whole genome shotgun (WGS) entry which is preliminary data.</text>
</comment>
<dbReference type="GO" id="GO:0034220">
    <property type="term" value="P:monoatomic ion transmembrane transport"/>
    <property type="evidence" value="ECO:0007669"/>
    <property type="project" value="UniProtKB-KW"/>
</dbReference>
<accession>A0AAE1JQP5</accession>
<keyword evidence="5 9" id="KW-1133">Transmembrane helix</keyword>
<keyword evidence="8" id="KW-0407">Ion channel</keyword>
<evidence type="ECO:0000256" key="4">
    <source>
        <dbReference type="ARBA" id="ARBA00022692"/>
    </source>
</evidence>
<keyword evidence="7 9" id="KW-0472">Membrane</keyword>
<dbReference type="Proteomes" id="UP001293593">
    <property type="component" value="Unassembled WGS sequence"/>
</dbReference>
<protein>
    <recommendedName>
        <fullName evidence="12">Aluminum-activated malate transporter</fullName>
    </recommendedName>
</protein>
<evidence type="ECO:0000256" key="8">
    <source>
        <dbReference type="ARBA" id="ARBA00023303"/>
    </source>
</evidence>
<name>A0AAE1JQP5_9FABA</name>
<feature type="transmembrane region" description="Helical" evidence="9">
    <location>
        <begin position="108"/>
        <end position="128"/>
    </location>
</feature>
<keyword evidence="6" id="KW-0406">Ion transport</keyword>
<proteinExistence type="inferred from homology"/>
<evidence type="ECO:0008006" key="12">
    <source>
        <dbReference type="Google" id="ProtNLM"/>
    </source>
</evidence>
<evidence type="ECO:0000313" key="10">
    <source>
        <dbReference type="EMBL" id="KAK4272672.1"/>
    </source>
</evidence>
<dbReference type="AlphaFoldDB" id="A0AAE1JQP5"/>
<evidence type="ECO:0000256" key="2">
    <source>
        <dbReference type="ARBA" id="ARBA00007079"/>
    </source>
</evidence>
<feature type="transmembrane region" description="Helical" evidence="9">
    <location>
        <begin position="134"/>
        <end position="153"/>
    </location>
</feature>
<keyword evidence="4 9" id="KW-0812">Transmembrane</keyword>